<accession>A0AAW1I9A4</accession>
<keyword evidence="2" id="KW-1133">Transmembrane helix</keyword>
<dbReference type="PANTHER" id="PTHR37445">
    <property type="entry name" value="PROTEIN CBG24663"/>
    <property type="match status" value="1"/>
</dbReference>
<reference evidence="3 4" key="1">
    <citation type="journal article" date="2024" name="BMC Genomics">
        <title>De novo assembly and annotation of Popillia japonica's genome with initial clues to its potential as an invasive pest.</title>
        <authorList>
            <person name="Cucini C."/>
            <person name="Boschi S."/>
            <person name="Funari R."/>
            <person name="Cardaioli E."/>
            <person name="Iannotti N."/>
            <person name="Marturano G."/>
            <person name="Paoli F."/>
            <person name="Bruttini M."/>
            <person name="Carapelli A."/>
            <person name="Frati F."/>
            <person name="Nardi F."/>
        </authorList>
    </citation>
    <scope>NUCLEOTIDE SEQUENCE [LARGE SCALE GENOMIC DNA]</scope>
    <source>
        <strain evidence="3">DMR45628</strain>
    </source>
</reference>
<evidence type="ECO:0000313" key="4">
    <source>
        <dbReference type="Proteomes" id="UP001458880"/>
    </source>
</evidence>
<sequence length="225" mass="25989">MDFKNQLASLNNLKDTVKRLENEINSLKNARAGRSNDSGNLSGDDNVVNIIDELQDRQARESNVIIFNLSESNNPNHLDRKKEETEKVTKILNSIDNTVNVTNLQLTRLGKFTHEKKRPIKVTLSSKADVLKIRKNKKKTDSTIKIQADLTLMQRQYLVELRRIKAVLTRLLVLQILFININLYRIVVTVASIVVLKLKLFFPEPKTINSVLFFIKCHQKYTSWF</sequence>
<dbReference type="Proteomes" id="UP001458880">
    <property type="component" value="Unassembled WGS sequence"/>
</dbReference>
<feature type="coiled-coil region" evidence="1">
    <location>
        <begin position="3"/>
        <end position="37"/>
    </location>
</feature>
<dbReference type="PANTHER" id="PTHR37445:SF3">
    <property type="entry name" value="ZINC FINGER PHD-TYPE DOMAIN-CONTAINING PROTEIN"/>
    <property type="match status" value="1"/>
</dbReference>
<keyword evidence="4" id="KW-1185">Reference proteome</keyword>
<evidence type="ECO:0000256" key="2">
    <source>
        <dbReference type="SAM" id="Phobius"/>
    </source>
</evidence>
<dbReference type="EMBL" id="JASPKY010000754">
    <property type="protein sequence ID" value="KAK9685740.1"/>
    <property type="molecule type" value="Genomic_DNA"/>
</dbReference>
<protein>
    <submittedName>
        <fullName evidence="3">Uncharacterized protein</fullName>
    </submittedName>
</protein>
<organism evidence="3 4">
    <name type="scientific">Popillia japonica</name>
    <name type="common">Japanese beetle</name>
    <dbReference type="NCBI Taxonomy" id="7064"/>
    <lineage>
        <taxon>Eukaryota</taxon>
        <taxon>Metazoa</taxon>
        <taxon>Ecdysozoa</taxon>
        <taxon>Arthropoda</taxon>
        <taxon>Hexapoda</taxon>
        <taxon>Insecta</taxon>
        <taxon>Pterygota</taxon>
        <taxon>Neoptera</taxon>
        <taxon>Endopterygota</taxon>
        <taxon>Coleoptera</taxon>
        <taxon>Polyphaga</taxon>
        <taxon>Scarabaeiformia</taxon>
        <taxon>Scarabaeidae</taxon>
        <taxon>Rutelinae</taxon>
        <taxon>Popillia</taxon>
    </lineage>
</organism>
<keyword evidence="2" id="KW-0472">Membrane</keyword>
<evidence type="ECO:0000256" key="1">
    <source>
        <dbReference type="SAM" id="Coils"/>
    </source>
</evidence>
<name>A0AAW1I9A4_POPJA</name>
<evidence type="ECO:0000313" key="3">
    <source>
        <dbReference type="EMBL" id="KAK9685740.1"/>
    </source>
</evidence>
<keyword evidence="2" id="KW-0812">Transmembrane</keyword>
<proteinExistence type="predicted"/>
<feature type="transmembrane region" description="Helical" evidence="2">
    <location>
        <begin position="171"/>
        <end position="196"/>
    </location>
</feature>
<comment type="caution">
    <text evidence="3">The sequence shown here is derived from an EMBL/GenBank/DDBJ whole genome shotgun (WGS) entry which is preliminary data.</text>
</comment>
<dbReference type="AlphaFoldDB" id="A0AAW1I9A4"/>
<gene>
    <name evidence="3" type="ORF">QE152_g37712</name>
</gene>
<keyword evidence="1" id="KW-0175">Coiled coil</keyword>